<protein>
    <recommendedName>
        <fullName evidence="3">RNase H type-1 domain-containing protein</fullName>
    </recommendedName>
</protein>
<feature type="non-terminal residue" evidence="1">
    <location>
        <position position="110"/>
    </location>
</feature>
<dbReference type="EMBL" id="JXTC01000562">
    <property type="protein sequence ID" value="PON46006.1"/>
    <property type="molecule type" value="Genomic_DNA"/>
</dbReference>
<organism evidence="1 2">
    <name type="scientific">Trema orientale</name>
    <name type="common">Charcoal tree</name>
    <name type="synonym">Celtis orientalis</name>
    <dbReference type="NCBI Taxonomy" id="63057"/>
    <lineage>
        <taxon>Eukaryota</taxon>
        <taxon>Viridiplantae</taxon>
        <taxon>Streptophyta</taxon>
        <taxon>Embryophyta</taxon>
        <taxon>Tracheophyta</taxon>
        <taxon>Spermatophyta</taxon>
        <taxon>Magnoliopsida</taxon>
        <taxon>eudicotyledons</taxon>
        <taxon>Gunneridae</taxon>
        <taxon>Pentapetalae</taxon>
        <taxon>rosids</taxon>
        <taxon>fabids</taxon>
        <taxon>Rosales</taxon>
        <taxon>Cannabaceae</taxon>
        <taxon>Trema</taxon>
    </lineage>
</organism>
<dbReference type="AlphaFoldDB" id="A0A2P5BB53"/>
<evidence type="ECO:0008006" key="3">
    <source>
        <dbReference type="Google" id="ProtNLM"/>
    </source>
</evidence>
<accession>A0A2P5BB53</accession>
<comment type="caution">
    <text evidence="1">The sequence shown here is derived from an EMBL/GenBank/DDBJ whole genome shotgun (WGS) entry which is preliminary data.</text>
</comment>
<proteinExistence type="predicted"/>
<keyword evidence="2" id="KW-1185">Reference proteome</keyword>
<name>A0A2P5BB53_TREOI</name>
<dbReference type="Proteomes" id="UP000237000">
    <property type="component" value="Unassembled WGS sequence"/>
</dbReference>
<sequence length="110" mass="12000">MSVLAQLGNLRLCWKVRLSSGALKLNIDATLGSGKGAIDIRAVIRDASRAICGALAKNFPGNFRVFLDESLTLRDSLRFALNYNLIPKFVESNSRNTIFALNNEVSGSLE</sequence>
<dbReference type="InParanoid" id="A0A2P5BB53"/>
<evidence type="ECO:0000313" key="1">
    <source>
        <dbReference type="EMBL" id="PON46006.1"/>
    </source>
</evidence>
<evidence type="ECO:0000313" key="2">
    <source>
        <dbReference type="Proteomes" id="UP000237000"/>
    </source>
</evidence>
<gene>
    <name evidence="1" type="ORF">TorRG33x02_327210</name>
</gene>
<dbReference type="OrthoDB" id="1906820at2759"/>
<reference evidence="2" key="1">
    <citation type="submission" date="2016-06" db="EMBL/GenBank/DDBJ databases">
        <title>Parallel loss of symbiosis genes in relatives of nitrogen-fixing non-legume Parasponia.</title>
        <authorList>
            <person name="Van Velzen R."/>
            <person name="Holmer R."/>
            <person name="Bu F."/>
            <person name="Rutten L."/>
            <person name="Van Zeijl A."/>
            <person name="Liu W."/>
            <person name="Santuari L."/>
            <person name="Cao Q."/>
            <person name="Sharma T."/>
            <person name="Shen D."/>
            <person name="Roswanjaya Y."/>
            <person name="Wardhani T."/>
            <person name="Kalhor M.S."/>
            <person name="Jansen J."/>
            <person name="Van den Hoogen J."/>
            <person name="Gungor B."/>
            <person name="Hartog M."/>
            <person name="Hontelez J."/>
            <person name="Verver J."/>
            <person name="Yang W.-C."/>
            <person name="Schijlen E."/>
            <person name="Repin R."/>
            <person name="Schilthuizen M."/>
            <person name="Schranz E."/>
            <person name="Heidstra R."/>
            <person name="Miyata K."/>
            <person name="Fedorova E."/>
            <person name="Kohlen W."/>
            <person name="Bisseling T."/>
            <person name="Smit S."/>
            <person name="Geurts R."/>
        </authorList>
    </citation>
    <scope>NUCLEOTIDE SEQUENCE [LARGE SCALE GENOMIC DNA]</scope>
    <source>
        <strain evidence="2">cv. RG33-2</strain>
    </source>
</reference>